<reference evidence="3" key="1">
    <citation type="submission" date="2016-01" db="EMBL/GenBank/DDBJ databases">
        <authorList>
            <person name="Peeters Charlotte."/>
        </authorList>
    </citation>
    <scope>NUCLEOTIDE SEQUENCE [LARGE SCALE GENOMIC DNA]</scope>
</reference>
<dbReference type="GO" id="GO:0006629">
    <property type="term" value="P:lipid metabolic process"/>
    <property type="evidence" value="ECO:0007669"/>
    <property type="project" value="InterPro"/>
</dbReference>
<dbReference type="PANTHER" id="PTHR45856:SF24">
    <property type="entry name" value="FUNGAL LIPASE-LIKE DOMAIN-CONTAINING PROTEIN"/>
    <property type="match status" value="1"/>
</dbReference>
<keyword evidence="3" id="KW-1185">Reference proteome</keyword>
<dbReference type="Proteomes" id="UP000054624">
    <property type="component" value="Unassembled WGS sequence"/>
</dbReference>
<protein>
    <submittedName>
        <fullName evidence="2">Lipase (Class 3)</fullName>
    </submittedName>
</protein>
<sequence>MLNIPYDASRVALESPHLRATVFVPGAEYDEVALSVELARLAYIHYEDHDAGLARLKEALGRVRFDDVTIFEDAATGTQGFGASRSSDGLCVLAFRGTEPTELTDLGTDLAFTLTDWTEKAGRVHKGFAGAARSVLPEVERWLEHTQAARKRLILTGHSLGAAIATLYASLIAPDRLITIGSPRVGDAAFVATLAGSDMMRLVDCCDVVTELPPEVGGYVHAGEAAYLTRKGVRASSSDEAFVRGDRTAAREHYLLHYAWKAGNVVVRDLADHAPINYVRCFMP</sequence>
<feature type="domain" description="Fungal lipase-type" evidence="1">
    <location>
        <begin position="92"/>
        <end position="215"/>
    </location>
</feature>
<dbReference type="RefSeq" id="WP_074171395.1">
    <property type="nucleotide sequence ID" value="NZ_FCOI02000017.1"/>
</dbReference>
<proteinExistence type="predicted"/>
<evidence type="ECO:0000313" key="2">
    <source>
        <dbReference type="EMBL" id="SAK74243.1"/>
    </source>
</evidence>
<dbReference type="InterPro" id="IPR051218">
    <property type="entry name" value="Sec_MonoDiacylglyc_Lipase"/>
</dbReference>
<accession>A0A158BVY3</accession>
<dbReference type="SUPFAM" id="SSF53474">
    <property type="entry name" value="alpha/beta-Hydrolases"/>
    <property type="match status" value="1"/>
</dbReference>
<dbReference type="EMBL" id="FCOI02000017">
    <property type="protein sequence ID" value="SAK74243.1"/>
    <property type="molecule type" value="Genomic_DNA"/>
</dbReference>
<evidence type="ECO:0000259" key="1">
    <source>
        <dbReference type="Pfam" id="PF01764"/>
    </source>
</evidence>
<dbReference type="CDD" id="cd00519">
    <property type="entry name" value="Lipase_3"/>
    <property type="match status" value="1"/>
</dbReference>
<organism evidence="2 3">
    <name type="scientific">Caballeronia temeraria</name>
    <dbReference type="NCBI Taxonomy" id="1777137"/>
    <lineage>
        <taxon>Bacteria</taxon>
        <taxon>Pseudomonadati</taxon>
        <taxon>Pseudomonadota</taxon>
        <taxon>Betaproteobacteria</taxon>
        <taxon>Burkholderiales</taxon>
        <taxon>Burkholderiaceae</taxon>
        <taxon>Caballeronia</taxon>
    </lineage>
</organism>
<dbReference type="PANTHER" id="PTHR45856">
    <property type="entry name" value="ALPHA/BETA-HYDROLASES SUPERFAMILY PROTEIN"/>
    <property type="match status" value="1"/>
</dbReference>
<dbReference type="InterPro" id="IPR029058">
    <property type="entry name" value="AB_hydrolase_fold"/>
</dbReference>
<name>A0A158BVY3_9BURK</name>
<gene>
    <name evidence="2" type="ORF">AWB76_04756</name>
</gene>
<evidence type="ECO:0000313" key="3">
    <source>
        <dbReference type="Proteomes" id="UP000054624"/>
    </source>
</evidence>
<dbReference type="AlphaFoldDB" id="A0A158BVY3"/>
<dbReference type="Pfam" id="PF01764">
    <property type="entry name" value="Lipase_3"/>
    <property type="match status" value="1"/>
</dbReference>
<dbReference type="InterPro" id="IPR002921">
    <property type="entry name" value="Fungal_lipase-type"/>
</dbReference>
<dbReference type="Gene3D" id="3.40.50.1820">
    <property type="entry name" value="alpha/beta hydrolase"/>
    <property type="match status" value="1"/>
</dbReference>
<dbReference type="STRING" id="1777137.AWB76_04756"/>